<evidence type="ECO:0000259" key="6">
    <source>
        <dbReference type="PROSITE" id="PS51352"/>
    </source>
</evidence>
<dbReference type="PANTHER" id="PTHR10430:SF16">
    <property type="entry name" value="PEROXIREDOXIN-5, MITOCHONDRIAL"/>
    <property type="match status" value="1"/>
</dbReference>
<accession>A0A6M0RJK5</accession>
<dbReference type="GO" id="GO:0008379">
    <property type="term" value="F:thioredoxin peroxidase activity"/>
    <property type="evidence" value="ECO:0007669"/>
    <property type="project" value="InterPro"/>
</dbReference>
<dbReference type="GO" id="GO:0034599">
    <property type="term" value="P:cellular response to oxidative stress"/>
    <property type="evidence" value="ECO:0007669"/>
    <property type="project" value="InterPro"/>
</dbReference>
<organism evidence="7 8">
    <name type="scientific">Adonisia turfae CCMR0081</name>
    <dbReference type="NCBI Taxonomy" id="2292702"/>
    <lineage>
        <taxon>Bacteria</taxon>
        <taxon>Bacillati</taxon>
        <taxon>Cyanobacteriota</taxon>
        <taxon>Adonisia</taxon>
        <taxon>Adonisia turfae</taxon>
    </lineage>
</organism>
<dbReference type="EC" id="1.11.1.27" evidence="4"/>
<feature type="active site" description="Cysteine sulfenic acid (-SOH) intermediate" evidence="3">
    <location>
        <position position="56"/>
    </location>
</feature>
<keyword evidence="2 4" id="KW-0560">Oxidoreductase</keyword>
<dbReference type="AlphaFoldDB" id="A0A6M0RJK5"/>
<feature type="domain" description="Rhodanese" evidence="5">
    <location>
        <begin position="79"/>
        <end position="121"/>
    </location>
</feature>
<dbReference type="Pfam" id="PF08534">
    <property type="entry name" value="Redoxin"/>
    <property type="match status" value="1"/>
</dbReference>
<dbReference type="InterPro" id="IPR001763">
    <property type="entry name" value="Rhodanese-like_dom"/>
</dbReference>
<dbReference type="Proteomes" id="UP000481033">
    <property type="component" value="Unassembled WGS sequence"/>
</dbReference>
<evidence type="ECO:0000259" key="5">
    <source>
        <dbReference type="PROSITE" id="PS50206"/>
    </source>
</evidence>
<keyword evidence="1 4" id="KW-0575">Peroxidase</keyword>
<dbReference type="GO" id="GO:0045454">
    <property type="term" value="P:cell redox homeostasis"/>
    <property type="evidence" value="ECO:0007669"/>
    <property type="project" value="TreeGrafter"/>
</dbReference>
<evidence type="ECO:0000256" key="2">
    <source>
        <dbReference type="ARBA" id="ARBA00023002"/>
    </source>
</evidence>
<evidence type="ECO:0000256" key="4">
    <source>
        <dbReference type="RuleBase" id="RU366011"/>
    </source>
</evidence>
<dbReference type="SUPFAM" id="SSF52833">
    <property type="entry name" value="Thioredoxin-like"/>
    <property type="match status" value="1"/>
</dbReference>
<dbReference type="GO" id="GO:0042744">
    <property type="term" value="P:hydrogen peroxide catabolic process"/>
    <property type="evidence" value="ECO:0007669"/>
    <property type="project" value="TreeGrafter"/>
</dbReference>
<evidence type="ECO:0000313" key="8">
    <source>
        <dbReference type="Proteomes" id="UP000481033"/>
    </source>
</evidence>
<dbReference type="InterPro" id="IPR013740">
    <property type="entry name" value="Redoxin"/>
</dbReference>
<sequence length="190" mass="21051">MAVIEKVPSVVFKTRVRDESVEGPNPYRWQDTTTQDIFAGKKIVVFSLPGAFTPTCSSNHLPRYEELADEMKALGVDDIYCLSVNDAFVMFQWGKQQGAKNVKLLPDGNGEFSRKMGMLVDKSNLGFGMRSWRYSMVVNDMAIEKLFAEPDFGDNCPTDPFEVSDADTMLAYLKGAAAPGVSAPRKEFVG</sequence>
<name>A0A6M0RJK5_9CYAN</name>
<dbReference type="InterPro" id="IPR036249">
    <property type="entry name" value="Thioredoxin-like_sf"/>
</dbReference>
<dbReference type="PANTHER" id="PTHR10430">
    <property type="entry name" value="PEROXIREDOXIN"/>
    <property type="match status" value="1"/>
</dbReference>
<comment type="function">
    <text evidence="4">Thiol-specific peroxidase that catalyzes the reduction of hydrogen peroxide and organic hydroperoxides to water and alcohols, respectively. Plays a role in cell protection against oxidative stress by detoxifying peroxides.</text>
</comment>
<dbReference type="InterPro" id="IPR013766">
    <property type="entry name" value="Thioredoxin_domain"/>
</dbReference>
<reference evidence="7 8" key="1">
    <citation type="journal article" date="2020" name="Microb. Ecol.">
        <title>Ecogenomics of the Marine Benthic Filamentous Cyanobacterium Adonisia.</title>
        <authorList>
            <person name="Walter J.M."/>
            <person name="Coutinho F.H."/>
            <person name="Leomil L."/>
            <person name="Hargreaves P.I."/>
            <person name="Campeao M.E."/>
            <person name="Vieira V.V."/>
            <person name="Silva B.S."/>
            <person name="Fistarol G.O."/>
            <person name="Salomon P.S."/>
            <person name="Sawabe T."/>
            <person name="Mino S."/>
            <person name="Hosokawa M."/>
            <person name="Miyashita H."/>
            <person name="Maruyama F."/>
            <person name="van Verk M.C."/>
            <person name="Dutilh B.E."/>
            <person name="Thompson C.C."/>
            <person name="Thompson F.L."/>
        </authorList>
    </citation>
    <scope>NUCLEOTIDE SEQUENCE [LARGE SCALE GENOMIC DNA]</scope>
    <source>
        <strain evidence="7 8">CCMR0081</strain>
    </source>
</reference>
<dbReference type="EMBL" id="QXHD01000004">
    <property type="protein sequence ID" value="NEZ55962.1"/>
    <property type="molecule type" value="Genomic_DNA"/>
</dbReference>
<proteinExistence type="inferred from homology"/>
<dbReference type="RefSeq" id="WP_163663792.1">
    <property type="nucleotide sequence ID" value="NZ_QXHD01000004.1"/>
</dbReference>
<evidence type="ECO:0000256" key="1">
    <source>
        <dbReference type="ARBA" id="ARBA00022559"/>
    </source>
</evidence>
<keyword evidence="8" id="KW-1185">Reference proteome</keyword>
<dbReference type="Gene3D" id="3.40.30.10">
    <property type="entry name" value="Glutaredoxin"/>
    <property type="match status" value="1"/>
</dbReference>
<dbReference type="PROSITE" id="PS51352">
    <property type="entry name" value="THIOREDOXIN_2"/>
    <property type="match status" value="1"/>
</dbReference>
<keyword evidence="4" id="KW-0676">Redox-active center</keyword>
<comment type="catalytic activity">
    <reaction evidence="4">
        <text>a hydroperoxide + 2 glutathione = an alcohol + glutathione disulfide + H2O</text>
        <dbReference type="Rhea" id="RHEA:62632"/>
        <dbReference type="ChEBI" id="CHEBI:15377"/>
        <dbReference type="ChEBI" id="CHEBI:30879"/>
        <dbReference type="ChEBI" id="CHEBI:35924"/>
        <dbReference type="ChEBI" id="CHEBI:57925"/>
        <dbReference type="ChEBI" id="CHEBI:58297"/>
        <dbReference type="EC" id="1.11.1.27"/>
    </reaction>
</comment>
<protein>
    <recommendedName>
        <fullName evidence="4">Glutathione-dependent peroxiredoxin</fullName>
        <ecNumber evidence="4">1.11.1.27</ecNumber>
    </recommendedName>
</protein>
<gene>
    <name evidence="7" type="ORF">DXZ20_09815</name>
</gene>
<dbReference type="GO" id="GO:0005737">
    <property type="term" value="C:cytoplasm"/>
    <property type="evidence" value="ECO:0007669"/>
    <property type="project" value="TreeGrafter"/>
</dbReference>
<comment type="caution">
    <text evidence="7">The sequence shown here is derived from an EMBL/GenBank/DDBJ whole genome shotgun (WGS) entry which is preliminary data.</text>
</comment>
<dbReference type="CDD" id="cd03013">
    <property type="entry name" value="PRX5_like"/>
    <property type="match status" value="1"/>
</dbReference>
<dbReference type="InterPro" id="IPR037944">
    <property type="entry name" value="PRX5-like"/>
</dbReference>
<evidence type="ECO:0000256" key="3">
    <source>
        <dbReference type="PIRSR" id="PIRSR637944-1"/>
    </source>
</evidence>
<feature type="domain" description="Thioredoxin" evidence="6">
    <location>
        <begin position="1"/>
        <end position="178"/>
    </location>
</feature>
<comment type="similarity">
    <text evidence="4">Belongs to the peroxiredoxin family. Prx5 subfamily.</text>
</comment>
<evidence type="ECO:0000313" key="7">
    <source>
        <dbReference type="EMBL" id="NEZ55962.1"/>
    </source>
</evidence>
<dbReference type="PROSITE" id="PS50206">
    <property type="entry name" value="RHODANESE_3"/>
    <property type="match status" value="1"/>
</dbReference>
<keyword evidence="4" id="KW-0049">Antioxidant</keyword>